<proteinExistence type="inferred from homology"/>
<evidence type="ECO:0000313" key="9">
    <source>
        <dbReference type="EMBL" id="MEC0226530.1"/>
    </source>
</evidence>
<dbReference type="InterPro" id="IPR038417">
    <property type="entry name" value="Alpga-gal_N_sf"/>
</dbReference>
<dbReference type="Gene3D" id="2.60.40.1180">
    <property type="entry name" value="Golgi alpha-mannosidase II"/>
    <property type="match status" value="1"/>
</dbReference>
<comment type="similarity">
    <text evidence="2">Belongs to the glycosyl hydrolase 36 family.</text>
</comment>
<dbReference type="Gene3D" id="3.20.20.70">
    <property type="entry name" value="Aldolase class I"/>
    <property type="match status" value="1"/>
</dbReference>
<dbReference type="InterPro" id="IPR017853">
    <property type="entry name" value="GH"/>
</dbReference>
<dbReference type="PANTHER" id="PTHR43053:SF3">
    <property type="entry name" value="ALPHA-GALACTOSIDASE C-RELATED"/>
    <property type="match status" value="1"/>
</dbReference>
<feature type="domain" description="Glycosyl hydrolase family 36 C-terminal" evidence="7">
    <location>
        <begin position="623"/>
        <end position="697"/>
    </location>
</feature>
<dbReference type="CDD" id="cd14791">
    <property type="entry name" value="GH36"/>
    <property type="match status" value="1"/>
</dbReference>
<dbReference type="InterPro" id="IPR002252">
    <property type="entry name" value="Glyco_hydro_36"/>
</dbReference>
<evidence type="ECO:0000256" key="3">
    <source>
        <dbReference type="ARBA" id="ARBA00012755"/>
    </source>
</evidence>
<gene>
    <name evidence="9" type="ORF">P4I72_05315</name>
</gene>
<dbReference type="GO" id="GO:0004557">
    <property type="term" value="F:alpha-galactosidase activity"/>
    <property type="evidence" value="ECO:0007669"/>
    <property type="project" value="UniProtKB-EC"/>
</dbReference>
<keyword evidence="5 6" id="KW-0326">Glycosidase</keyword>
<sequence>MIRHDALRKIWVLEGDRISYALGLSEQSTLNHIYFGEKLPHLSDYPTAVKISEYPYTLGSELSEEEYMGWGKAKFTEPSLKVTFHDHVRDLNLTVVAFQNSDNVLLFILQDSYYSLEVRLYYKVIADCDLIERYSEIINLGGTNIRLEQALTGAMYLPRERDYRLTYLTGKWPAETQLDRVMLPDTKVVLESRRGTTSHYANPFFMLDQGGKADEHQGEVFFGALAFSGNWKMVFEKDRFNMLKVSAGVNDFDFAWNLKPQESFRTPKYIVGYVNSGFGEASRNLHKYQRNYVLPEENRGKLRKVLYNSWEATSFDVNEEQQIKLAEIASKMGVELFVMDDGWFGARNSDQAGLGDWVVNSDKFPNGLHGLIRKVNDLGMAFGLWIEPEMVNPDSDLYRSHPDWVYHFPTRERTPIRNQLVLNLARADVREFIYNAIDRLLSEHPIAFIKWDMNRNFSEPGYPSAPPEEQREIWVRHAQGVYEIAEKLKRKHPNVILQSCSGGGGRVDMGILQHFDQVWTSDNTDAFDRLRIQEGFSYAYCAKIMESWVTDEVNWVNTRKLSLAYRFHCAMMGNLGIGDNLLKWSDDENQEAKELIHLYKEIRSIIQHGHQYRLLSVRESKLASVMYVDESRDQAVVFAFLHSNNFADELPRIRLQGLNKQSLYQVEGIERPFSGTALMKMGIKVDLKGDFQSTILRINKVV</sequence>
<dbReference type="PANTHER" id="PTHR43053">
    <property type="entry name" value="GLYCOSIDASE FAMILY 31"/>
    <property type="match status" value="1"/>
</dbReference>
<evidence type="ECO:0000256" key="4">
    <source>
        <dbReference type="ARBA" id="ARBA00022801"/>
    </source>
</evidence>
<comment type="caution">
    <text evidence="9">The sequence shown here is derived from an EMBL/GenBank/DDBJ whole genome shotgun (WGS) entry which is preliminary data.</text>
</comment>
<comment type="catalytic activity">
    <reaction evidence="1 6">
        <text>Hydrolysis of terminal, non-reducing alpha-D-galactose residues in alpha-D-galactosides, including galactose oligosaccharides, galactomannans and galactolipids.</text>
        <dbReference type="EC" id="3.2.1.22"/>
    </reaction>
</comment>
<protein>
    <recommendedName>
        <fullName evidence="3 6">Alpha-galactosidase</fullName>
        <ecNumber evidence="3 6">3.2.1.22</ecNumber>
    </recommendedName>
</protein>
<dbReference type="Gene3D" id="2.70.98.60">
    <property type="entry name" value="alpha-galactosidase from lactobacil brevis"/>
    <property type="match status" value="1"/>
</dbReference>
<keyword evidence="4 6" id="KW-0378">Hydrolase</keyword>
<evidence type="ECO:0000256" key="2">
    <source>
        <dbReference type="ARBA" id="ARBA00006202"/>
    </source>
</evidence>
<evidence type="ECO:0000256" key="1">
    <source>
        <dbReference type="ARBA" id="ARBA00001255"/>
    </source>
</evidence>
<dbReference type="InterPro" id="IPR013785">
    <property type="entry name" value="Aldolase_TIM"/>
</dbReference>
<feature type="domain" description="Glycosyl hydrolase family 36 N-terminal" evidence="8">
    <location>
        <begin position="30"/>
        <end position="259"/>
    </location>
</feature>
<dbReference type="PROSITE" id="PS00512">
    <property type="entry name" value="ALPHA_GALACTOSIDASE"/>
    <property type="match status" value="1"/>
</dbReference>
<dbReference type="InterPro" id="IPR000111">
    <property type="entry name" value="Glyco_hydro_27/36_CS"/>
</dbReference>
<dbReference type="SUPFAM" id="SSF51445">
    <property type="entry name" value="(Trans)glycosidases"/>
    <property type="match status" value="1"/>
</dbReference>
<dbReference type="RefSeq" id="WP_326070942.1">
    <property type="nucleotide sequence ID" value="NZ_JARLKY010000011.1"/>
</dbReference>
<dbReference type="EMBL" id="JARLKY010000011">
    <property type="protein sequence ID" value="MEC0226530.1"/>
    <property type="molecule type" value="Genomic_DNA"/>
</dbReference>
<dbReference type="PRINTS" id="PR00743">
    <property type="entry name" value="GLHYDRLASE36"/>
</dbReference>
<dbReference type="Pfam" id="PF16875">
    <property type="entry name" value="Glyco_hydro_36N"/>
    <property type="match status" value="1"/>
</dbReference>
<evidence type="ECO:0000259" key="8">
    <source>
        <dbReference type="Pfam" id="PF16875"/>
    </source>
</evidence>
<reference evidence="9 10" key="1">
    <citation type="submission" date="2023-03" db="EMBL/GenBank/DDBJ databases">
        <title>Bacillus Genome Sequencing.</title>
        <authorList>
            <person name="Dunlap C."/>
        </authorList>
    </citation>
    <scope>NUCLEOTIDE SEQUENCE [LARGE SCALE GENOMIC DNA]</scope>
    <source>
        <strain evidence="9 10">BD-533</strain>
    </source>
</reference>
<dbReference type="InterPro" id="IPR031704">
    <property type="entry name" value="Glyco_hydro_36_N"/>
</dbReference>
<dbReference type="InterPro" id="IPR050985">
    <property type="entry name" value="Alpha-glycosidase_related"/>
</dbReference>
<evidence type="ECO:0000256" key="6">
    <source>
        <dbReference type="PIRNR" id="PIRNR005536"/>
    </source>
</evidence>
<evidence type="ECO:0000313" key="10">
    <source>
        <dbReference type="Proteomes" id="UP001338137"/>
    </source>
</evidence>
<dbReference type="EC" id="3.2.1.22" evidence="3 6"/>
<dbReference type="Proteomes" id="UP001338137">
    <property type="component" value="Unassembled WGS sequence"/>
</dbReference>
<dbReference type="Pfam" id="PF16874">
    <property type="entry name" value="Glyco_hydro_36C"/>
    <property type="match status" value="1"/>
</dbReference>
<dbReference type="PIRSF" id="PIRSF005536">
    <property type="entry name" value="Agal"/>
    <property type="match status" value="1"/>
</dbReference>
<dbReference type="InterPro" id="IPR031705">
    <property type="entry name" value="Glyco_hydro_36_C"/>
</dbReference>
<organism evidence="9 10">
    <name type="scientific">Paenibacillus alba</name>
    <dbReference type="NCBI Taxonomy" id="1197127"/>
    <lineage>
        <taxon>Bacteria</taxon>
        <taxon>Bacillati</taxon>
        <taxon>Bacillota</taxon>
        <taxon>Bacilli</taxon>
        <taxon>Bacillales</taxon>
        <taxon>Paenibacillaceae</taxon>
        <taxon>Paenibacillus</taxon>
    </lineage>
</organism>
<accession>A0ABU6FXR4</accession>
<name>A0ABU6FXR4_9BACL</name>
<dbReference type="InterPro" id="IPR013780">
    <property type="entry name" value="Glyco_hydro_b"/>
</dbReference>
<evidence type="ECO:0000256" key="5">
    <source>
        <dbReference type="ARBA" id="ARBA00023295"/>
    </source>
</evidence>
<keyword evidence="10" id="KW-1185">Reference proteome</keyword>
<dbReference type="Pfam" id="PF02065">
    <property type="entry name" value="Melibiase"/>
    <property type="match status" value="1"/>
</dbReference>
<evidence type="ECO:0000259" key="7">
    <source>
        <dbReference type="Pfam" id="PF16874"/>
    </source>
</evidence>